<keyword evidence="7 13" id="KW-0808">Transferase</keyword>
<protein>
    <recommendedName>
        <fullName evidence="3">16S rRNA (cytosine(967)-C(5))-methyltransferase</fullName>
        <ecNumber evidence="3">2.1.1.176</ecNumber>
    </recommendedName>
    <alternativeName>
        <fullName evidence="10">16S rRNA m5C967 methyltransferase</fullName>
    </alternativeName>
    <alternativeName>
        <fullName evidence="11">rRNA (cytosine-C(5)-)-methyltransferase RsmB</fullName>
    </alternativeName>
</protein>
<evidence type="ECO:0000256" key="12">
    <source>
        <dbReference type="ARBA" id="ARBA00047283"/>
    </source>
</evidence>
<dbReference type="EMBL" id="CP018335">
    <property type="protein sequence ID" value="APM38741.1"/>
    <property type="molecule type" value="Genomic_DNA"/>
</dbReference>
<evidence type="ECO:0000256" key="9">
    <source>
        <dbReference type="ARBA" id="ARBA00022884"/>
    </source>
</evidence>
<dbReference type="Gene3D" id="3.30.70.1170">
    <property type="entry name" value="Sun protein, domain 3"/>
    <property type="match status" value="1"/>
</dbReference>
<dbReference type="InterPro" id="IPR006027">
    <property type="entry name" value="NusB_RsmB_TIM44"/>
</dbReference>
<reference evidence="15 16" key="1">
    <citation type="submission" date="2016-12" db="EMBL/GenBank/DDBJ databases">
        <title>Complete genome sequence of Clostridium kluyveri JZZ isolated from the pit mud of a Chinese flavor liquor-making factory.</title>
        <authorList>
            <person name="Wang Y."/>
        </authorList>
    </citation>
    <scope>NUCLEOTIDE SEQUENCE [LARGE SCALE GENOMIC DNA]</scope>
    <source>
        <strain evidence="15 16">JZZ</strain>
    </source>
</reference>
<dbReference type="Pfam" id="PF01189">
    <property type="entry name" value="Methyltr_RsmB-F"/>
    <property type="match status" value="1"/>
</dbReference>
<feature type="binding site" evidence="13">
    <location>
        <begin position="259"/>
        <end position="265"/>
    </location>
    <ligand>
        <name>S-adenosyl-L-methionine</name>
        <dbReference type="ChEBI" id="CHEBI:59789"/>
    </ligand>
</feature>
<feature type="binding site" evidence="13">
    <location>
        <position position="328"/>
    </location>
    <ligand>
        <name>S-adenosyl-L-methionine</name>
        <dbReference type="ChEBI" id="CHEBI:59789"/>
    </ligand>
</feature>
<dbReference type="SUPFAM" id="SSF53335">
    <property type="entry name" value="S-adenosyl-L-methionine-dependent methyltransferases"/>
    <property type="match status" value="1"/>
</dbReference>
<dbReference type="FunFam" id="3.40.50.150:FF:000022">
    <property type="entry name" value="Ribosomal RNA small subunit methyltransferase B"/>
    <property type="match status" value="1"/>
</dbReference>
<evidence type="ECO:0000256" key="13">
    <source>
        <dbReference type="PROSITE-ProRule" id="PRU01023"/>
    </source>
</evidence>
<evidence type="ECO:0000256" key="6">
    <source>
        <dbReference type="ARBA" id="ARBA00022603"/>
    </source>
</evidence>
<dbReference type="InterPro" id="IPR001678">
    <property type="entry name" value="MeTrfase_RsmB-F_NOP2_dom"/>
</dbReference>
<keyword evidence="5" id="KW-0698">rRNA processing</keyword>
<dbReference type="InterPro" id="IPR004573">
    <property type="entry name" value="rRNA_ssu_MeTfrase_B"/>
</dbReference>
<feature type="active site" description="Nucleophile" evidence="13">
    <location>
        <position position="381"/>
    </location>
</feature>
<evidence type="ECO:0000256" key="5">
    <source>
        <dbReference type="ARBA" id="ARBA00022552"/>
    </source>
</evidence>
<dbReference type="Proteomes" id="UP000184604">
    <property type="component" value="Chromosome"/>
</dbReference>
<evidence type="ECO:0000256" key="10">
    <source>
        <dbReference type="ARBA" id="ARBA00030399"/>
    </source>
</evidence>
<dbReference type="PROSITE" id="PS51686">
    <property type="entry name" value="SAM_MT_RSMB_NOP"/>
    <property type="match status" value="1"/>
</dbReference>
<feature type="binding site" evidence="13">
    <location>
        <position position="283"/>
    </location>
    <ligand>
        <name>S-adenosyl-L-methionine</name>
        <dbReference type="ChEBI" id="CHEBI:59789"/>
    </ligand>
</feature>
<evidence type="ECO:0000256" key="7">
    <source>
        <dbReference type="ARBA" id="ARBA00022679"/>
    </source>
</evidence>
<dbReference type="NCBIfam" id="NF011494">
    <property type="entry name" value="PRK14902.1"/>
    <property type="match status" value="1"/>
</dbReference>
<organism evidence="15 16">
    <name type="scientific">Clostridium kluyveri</name>
    <dbReference type="NCBI Taxonomy" id="1534"/>
    <lineage>
        <taxon>Bacteria</taxon>
        <taxon>Bacillati</taxon>
        <taxon>Bacillota</taxon>
        <taxon>Clostridia</taxon>
        <taxon>Eubacteriales</taxon>
        <taxon>Clostridiaceae</taxon>
        <taxon>Clostridium</taxon>
    </lineage>
</organism>
<keyword evidence="4" id="KW-0963">Cytoplasm</keyword>
<dbReference type="InterPro" id="IPR054728">
    <property type="entry name" value="RsmB-like_ferredoxin"/>
</dbReference>
<dbReference type="GO" id="GO:0003723">
    <property type="term" value="F:RNA binding"/>
    <property type="evidence" value="ECO:0007669"/>
    <property type="project" value="UniProtKB-UniRule"/>
</dbReference>
<proteinExistence type="inferred from homology"/>
<comment type="function">
    <text evidence="1">Specifically methylates the cytosine at position 967 (m5C967) of 16S rRNA.</text>
</comment>
<evidence type="ECO:0000256" key="11">
    <source>
        <dbReference type="ARBA" id="ARBA00031088"/>
    </source>
</evidence>
<evidence type="ECO:0000313" key="15">
    <source>
        <dbReference type="EMBL" id="APM38741.1"/>
    </source>
</evidence>
<evidence type="ECO:0000256" key="4">
    <source>
        <dbReference type="ARBA" id="ARBA00022490"/>
    </source>
</evidence>
<dbReference type="AlphaFoldDB" id="A0A1L5F6U7"/>
<dbReference type="Gene3D" id="3.40.50.150">
    <property type="entry name" value="Vaccinia Virus protein VP39"/>
    <property type="match status" value="1"/>
</dbReference>
<evidence type="ECO:0000313" key="16">
    <source>
        <dbReference type="Proteomes" id="UP000184604"/>
    </source>
</evidence>
<dbReference type="GO" id="GO:0008649">
    <property type="term" value="F:rRNA methyltransferase activity"/>
    <property type="evidence" value="ECO:0007669"/>
    <property type="project" value="InterPro"/>
</dbReference>
<dbReference type="GO" id="GO:0005737">
    <property type="term" value="C:cytoplasm"/>
    <property type="evidence" value="ECO:0007669"/>
    <property type="project" value="UniProtKB-SubCell"/>
</dbReference>
<dbReference type="InterPro" id="IPR023267">
    <property type="entry name" value="RCMT"/>
</dbReference>
<dbReference type="GO" id="GO:0006355">
    <property type="term" value="P:regulation of DNA-templated transcription"/>
    <property type="evidence" value="ECO:0007669"/>
    <property type="project" value="InterPro"/>
</dbReference>
<dbReference type="Pfam" id="PF22458">
    <property type="entry name" value="RsmF-B_ferredox"/>
    <property type="match status" value="1"/>
</dbReference>
<comment type="subcellular location">
    <subcellularLocation>
        <location evidence="2">Cytoplasm</location>
    </subcellularLocation>
</comment>
<dbReference type="PANTHER" id="PTHR22807">
    <property type="entry name" value="NOP2 YEAST -RELATED NOL1/NOP2/FMU SUN DOMAIN-CONTAINING"/>
    <property type="match status" value="1"/>
</dbReference>
<evidence type="ECO:0000259" key="14">
    <source>
        <dbReference type="PROSITE" id="PS51686"/>
    </source>
</evidence>
<dbReference type="EC" id="2.1.1.176" evidence="3"/>
<dbReference type="InterPro" id="IPR029063">
    <property type="entry name" value="SAM-dependent_MTases_sf"/>
</dbReference>
<evidence type="ECO:0000256" key="3">
    <source>
        <dbReference type="ARBA" id="ARBA00012140"/>
    </source>
</evidence>
<dbReference type="OrthoDB" id="9810297at2"/>
<gene>
    <name evidence="15" type="ORF">BS101_08255</name>
</gene>
<evidence type="ECO:0000256" key="8">
    <source>
        <dbReference type="ARBA" id="ARBA00022691"/>
    </source>
</evidence>
<evidence type="ECO:0000256" key="2">
    <source>
        <dbReference type="ARBA" id="ARBA00004496"/>
    </source>
</evidence>
<dbReference type="RefSeq" id="WP_073538396.1">
    <property type="nucleotide sequence ID" value="NZ_CP018335.1"/>
</dbReference>
<dbReference type="PRINTS" id="PR02008">
    <property type="entry name" value="RCMTFAMILY"/>
</dbReference>
<feature type="binding site" evidence="13">
    <location>
        <position position="310"/>
    </location>
    <ligand>
        <name>S-adenosyl-L-methionine</name>
        <dbReference type="ChEBI" id="CHEBI:59789"/>
    </ligand>
</feature>
<keyword evidence="9 13" id="KW-0694">RNA-binding</keyword>
<dbReference type="CDD" id="cd02440">
    <property type="entry name" value="AdoMet_MTases"/>
    <property type="match status" value="1"/>
</dbReference>
<feature type="domain" description="SAM-dependent MTase RsmB/NOP-type" evidence="14">
    <location>
        <begin position="169"/>
        <end position="442"/>
    </location>
</feature>
<dbReference type="SUPFAM" id="SSF48013">
    <property type="entry name" value="NusB-like"/>
    <property type="match status" value="1"/>
</dbReference>
<dbReference type="InterPro" id="IPR035926">
    <property type="entry name" value="NusB-like_sf"/>
</dbReference>
<name>A0A1L5F6U7_CLOKL</name>
<sequence length="443" mass="51374">MNSARSVAVEVVKKVLYDNAYSSIVLNKYLNKFDLNKKDRALITELVYGTLKYKYTIDCILKNFIKSNLEKMNKDILNMLRISIYQLRYLDKIPEFAVVNEAVEFSKNISFKLSKLVNGVLRNYLRNKSNLFCGNKEDKIDRICFEYSFPRWMAELFINQYGEELGKYIMGSLNVVPKVTVRINTLKTDYKHAWNELIINGYDVKRGNVYKEALIINKGSNIELNPLFEKGHITVQDESAMLVSYFMDIEENMTVLDLCSAPGGKSCHIGELMKNTGNVHCYDLYEGKLSLVRHNAERLGIKNIACKKLDAAKYLESLKDTADRVLIDVPCSGFGIIRKKPEIKWNKKEDSLRDLIEIQRKIILNAAKYVKIGGKLIYSTCTLNKKENEENINWFISRNPQYKLDKLYCGDFHNIIYHEEGYMTILPDNHMDGFFIARLIKQR</sequence>
<comment type="catalytic activity">
    <reaction evidence="12">
        <text>cytidine(967) in 16S rRNA + S-adenosyl-L-methionine = 5-methylcytidine(967) in 16S rRNA + S-adenosyl-L-homocysteine + H(+)</text>
        <dbReference type="Rhea" id="RHEA:42748"/>
        <dbReference type="Rhea" id="RHEA-COMP:10219"/>
        <dbReference type="Rhea" id="RHEA-COMP:10220"/>
        <dbReference type="ChEBI" id="CHEBI:15378"/>
        <dbReference type="ChEBI" id="CHEBI:57856"/>
        <dbReference type="ChEBI" id="CHEBI:59789"/>
        <dbReference type="ChEBI" id="CHEBI:74483"/>
        <dbReference type="ChEBI" id="CHEBI:82748"/>
        <dbReference type="EC" id="2.1.1.176"/>
    </reaction>
</comment>
<keyword evidence="6 13" id="KW-0489">Methyltransferase</keyword>
<dbReference type="PANTHER" id="PTHR22807:SF53">
    <property type="entry name" value="RIBOSOMAL RNA SMALL SUBUNIT METHYLTRANSFERASE B-RELATED"/>
    <property type="match status" value="1"/>
</dbReference>
<comment type="similarity">
    <text evidence="13">Belongs to the class I-like SAM-binding methyltransferase superfamily. RsmB/NOP family.</text>
</comment>
<dbReference type="InterPro" id="IPR049560">
    <property type="entry name" value="MeTrfase_RsmB-F_NOP2_cat"/>
</dbReference>
<keyword evidence="8 13" id="KW-0949">S-adenosyl-L-methionine</keyword>
<dbReference type="NCBIfam" id="TIGR00563">
    <property type="entry name" value="rsmB"/>
    <property type="match status" value="1"/>
</dbReference>
<evidence type="ECO:0000256" key="1">
    <source>
        <dbReference type="ARBA" id="ARBA00002724"/>
    </source>
</evidence>
<dbReference type="Pfam" id="PF01029">
    <property type="entry name" value="NusB"/>
    <property type="match status" value="1"/>
</dbReference>
<accession>A0A1L5F6U7</accession>
<dbReference type="Gene3D" id="1.10.940.10">
    <property type="entry name" value="NusB-like"/>
    <property type="match status" value="1"/>
</dbReference>
<dbReference type="FunFam" id="1.10.940.10:FF:000006">
    <property type="entry name" value="16S rRNA (Cytosine(967)-C(5))-methyltransferase RsmB"/>
    <property type="match status" value="1"/>
</dbReference>